<name>A0A7S1UC68_9STRA</name>
<feature type="transmembrane region" description="Helical" evidence="1">
    <location>
        <begin position="82"/>
        <end position="101"/>
    </location>
</feature>
<proteinExistence type="predicted"/>
<evidence type="ECO:0000256" key="2">
    <source>
        <dbReference type="SAM" id="SignalP"/>
    </source>
</evidence>
<keyword evidence="2" id="KW-0732">Signal</keyword>
<dbReference type="PANTHER" id="PTHR36383:SF1">
    <property type="entry name" value="PROTEIN, PUTATIVE-RELATED"/>
    <property type="match status" value="1"/>
</dbReference>
<reference evidence="3" key="1">
    <citation type="submission" date="2021-01" db="EMBL/GenBank/DDBJ databases">
        <authorList>
            <person name="Corre E."/>
            <person name="Pelletier E."/>
            <person name="Niang G."/>
            <person name="Scheremetjew M."/>
            <person name="Finn R."/>
            <person name="Kale V."/>
            <person name="Holt S."/>
            <person name="Cochrane G."/>
            <person name="Meng A."/>
            <person name="Brown T."/>
            <person name="Cohen L."/>
        </authorList>
    </citation>
    <scope>NUCLEOTIDE SEQUENCE</scope>
    <source>
        <strain evidence="3">CCMP2877</strain>
    </source>
</reference>
<protein>
    <submittedName>
        <fullName evidence="3">Uncharacterized protein</fullName>
    </submittedName>
</protein>
<keyword evidence="1" id="KW-0472">Membrane</keyword>
<dbReference type="AlphaFoldDB" id="A0A7S1UC68"/>
<sequence>MALCRTLAATLTLALVLSLALTPCRGFRPTPTPALRLRPSLRLGARRPQIGFGRRRRAAADGEKFALGGVNGFKERIETLKAGVVGLLASGVAVAVPGFFLDGSLPQWEFSTDMTSLVGFLFAAVYRYAVREDANPNLKQGVVGAFAITRIIAKINVDPSVCTAAPLTCGPPLGYYNWDMIAQGAAAAVTSFAAFGAAALALELAFARGWVRPFPSRGA</sequence>
<dbReference type="PANTHER" id="PTHR36383">
    <property type="entry name" value="OS09G0529350 PROTEIN"/>
    <property type="match status" value="1"/>
</dbReference>
<dbReference type="EMBL" id="HBGJ01034849">
    <property type="protein sequence ID" value="CAD9263710.1"/>
    <property type="molecule type" value="Transcribed_RNA"/>
</dbReference>
<evidence type="ECO:0000256" key="1">
    <source>
        <dbReference type="SAM" id="Phobius"/>
    </source>
</evidence>
<keyword evidence="1" id="KW-0812">Transmembrane</keyword>
<feature type="transmembrane region" description="Helical" evidence="1">
    <location>
        <begin position="181"/>
        <end position="207"/>
    </location>
</feature>
<gene>
    <name evidence="3" type="ORF">PPAR1163_LOCUS22095</name>
</gene>
<feature type="signal peptide" evidence="2">
    <location>
        <begin position="1"/>
        <end position="26"/>
    </location>
</feature>
<keyword evidence="1" id="KW-1133">Transmembrane helix</keyword>
<feature type="transmembrane region" description="Helical" evidence="1">
    <location>
        <begin position="113"/>
        <end position="130"/>
    </location>
</feature>
<evidence type="ECO:0000313" key="3">
    <source>
        <dbReference type="EMBL" id="CAD9263710.1"/>
    </source>
</evidence>
<feature type="chain" id="PRO_5030555510" evidence="2">
    <location>
        <begin position="27"/>
        <end position="219"/>
    </location>
</feature>
<organism evidence="3">
    <name type="scientific">Phaeomonas parva</name>
    <dbReference type="NCBI Taxonomy" id="124430"/>
    <lineage>
        <taxon>Eukaryota</taxon>
        <taxon>Sar</taxon>
        <taxon>Stramenopiles</taxon>
        <taxon>Ochrophyta</taxon>
        <taxon>Pinguiophyceae</taxon>
        <taxon>Pinguiochrysidales</taxon>
        <taxon>Pinguiochrysidaceae</taxon>
        <taxon>Phaeomonas</taxon>
    </lineage>
</organism>
<accession>A0A7S1UC68</accession>